<dbReference type="GO" id="GO:0016042">
    <property type="term" value="P:lipid catabolic process"/>
    <property type="evidence" value="ECO:0007669"/>
    <property type="project" value="UniProtKB-UniRule"/>
</dbReference>
<dbReference type="EMBL" id="VAUP01000005">
    <property type="protein sequence ID" value="TLX44617.1"/>
    <property type="molecule type" value="Genomic_DNA"/>
</dbReference>
<evidence type="ECO:0000256" key="2">
    <source>
        <dbReference type="PROSITE-ProRule" id="PRU01161"/>
    </source>
</evidence>
<dbReference type="GO" id="GO:0016787">
    <property type="term" value="F:hydrolase activity"/>
    <property type="evidence" value="ECO:0007669"/>
    <property type="project" value="UniProtKB-UniRule"/>
</dbReference>
<name>A0A6C1KLP4_XANAU</name>
<proteinExistence type="predicted"/>
<dbReference type="SUPFAM" id="SSF52151">
    <property type="entry name" value="FabD/lysophospholipase-like"/>
    <property type="match status" value="1"/>
</dbReference>
<feature type="short sequence motif" description="GXSXG" evidence="2">
    <location>
        <begin position="41"/>
        <end position="45"/>
    </location>
</feature>
<protein>
    <recommendedName>
        <fullName evidence="3">PNPLA domain-containing protein</fullName>
    </recommendedName>
</protein>
<comment type="caution">
    <text evidence="2">Lacks conserved residue(s) required for the propagation of feature annotation.</text>
</comment>
<keyword evidence="1 2" id="KW-0443">Lipid metabolism</keyword>
<dbReference type="InterPro" id="IPR047156">
    <property type="entry name" value="Teg/CotR/CapV-like"/>
</dbReference>
<evidence type="ECO:0000313" key="5">
    <source>
        <dbReference type="Proteomes" id="UP000305131"/>
    </source>
</evidence>
<evidence type="ECO:0000259" key="3">
    <source>
        <dbReference type="PROSITE" id="PS51635"/>
    </source>
</evidence>
<sequence length="334" mass="36248">MAPLKILSLDGGTRPLITCHLLRRLLDHQPGLLEDVDVFAGTSAGAVTSAIIGVSDTVREGVERSIAFWQLWHPFEGAGPFSPRTLSAMSGLSAFLTHEKLYQHLRSLLGEVRLRDVRRRLLMPAVAVDNKVELKEYRHWSIEIHHNLGAQDLPVSPLLADIALHSSSIPVLHPVFQGRVDGGLYANNPSMCALTMAMDFLAADIATTMILSVGQGQANSYMALPGGDVGYGGWLLNMERPLALIKLVMEANLQATTYQASRILEDRFVRLDPFLATDLEPEATVPPEVFNQRQEEMAEQADIGAALAQLEEISWIAAQGAAEAVPSGTGQLGS</sequence>
<feature type="domain" description="PNPLA" evidence="3">
    <location>
        <begin position="7"/>
        <end position="194"/>
    </location>
</feature>
<dbReference type="PROSITE" id="PS51635">
    <property type="entry name" value="PNPLA"/>
    <property type="match status" value="1"/>
</dbReference>
<organism evidence="4 5">
    <name type="scientific">Xanthobacter autotrophicus</name>
    <dbReference type="NCBI Taxonomy" id="280"/>
    <lineage>
        <taxon>Bacteria</taxon>
        <taxon>Pseudomonadati</taxon>
        <taxon>Pseudomonadota</taxon>
        <taxon>Alphaproteobacteria</taxon>
        <taxon>Hyphomicrobiales</taxon>
        <taxon>Xanthobacteraceae</taxon>
        <taxon>Xanthobacter</taxon>
    </lineage>
</organism>
<dbReference type="Pfam" id="PF01734">
    <property type="entry name" value="Patatin"/>
    <property type="match status" value="1"/>
</dbReference>
<feature type="short sequence motif" description="DGA/G" evidence="2">
    <location>
        <begin position="181"/>
        <end position="183"/>
    </location>
</feature>
<keyword evidence="2" id="KW-0442">Lipid degradation</keyword>
<keyword evidence="2" id="KW-0378">Hydrolase</keyword>
<dbReference type="PANTHER" id="PTHR24138:SF10">
    <property type="entry name" value="PHOSPHOLIPASE A2"/>
    <property type="match status" value="1"/>
</dbReference>
<dbReference type="PANTHER" id="PTHR24138">
    <property type="entry name" value="INTRACELLLAR PHOSPHOLIPASE A FAMILY"/>
    <property type="match status" value="1"/>
</dbReference>
<dbReference type="AlphaFoldDB" id="A0A6C1KLP4"/>
<dbReference type="OrthoDB" id="9807112at2"/>
<dbReference type="Proteomes" id="UP000305131">
    <property type="component" value="Unassembled WGS sequence"/>
</dbReference>
<dbReference type="RefSeq" id="WP_138397894.1">
    <property type="nucleotide sequence ID" value="NZ_JBAFVI010000011.1"/>
</dbReference>
<accession>A0A6C1KLP4</accession>
<dbReference type="InterPro" id="IPR002641">
    <property type="entry name" value="PNPLA_dom"/>
</dbReference>
<dbReference type="Gene3D" id="3.40.1090.10">
    <property type="entry name" value="Cytosolic phospholipase A2 catalytic domain"/>
    <property type="match status" value="1"/>
</dbReference>
<comment type="caution">
    <text evidence="4">The sequence shown here is derived from an EMBL/GenBank/DDBJ whole genome shotgun (WGS) entry which is preliminary data.</text>
</comment>
<gene>
    <name evidence="4" type="ORF">FBQ73_02190</name>
</gene>
<dbReference type="InterPro" id="IPR016035">
    <property type="entry name" value="Acyl_Trfase/lysoPLipase"/>
</dbReference>
<evidence type="ECO:0000256" key="1">
    <source>
        <dbReference type="ARBA" id="ARBA00023098"/>
    </source>
</evidence>
<evidence type="ECO:0000313" key="4">
    <source>
        <dbReference type="EMBL" id="TLX44617.1"/>
    </source>
</evidence>
<dbReference type="GeneID" id="95772267"/>
<feature type="active site" description="Proton acceptor" evidence="2">
    <location>
        <position position="181"/>
    </location>
</feature>
<reference evidence="4 5" key="1">
    <citation type="submission" date="2019-05" db="EMBL/GenBank/DDBJ databases">
        <authorList>
            <person name="Zhou X."/>
        </authorList>
    </citation>
    <scope>NUCLEOTIDE SEQUENCE [LARGE SCALE GENOMIC DNA]</scope>
    <source>
        <strain evidence="4 5">DSM 432</strain>
    </source>
</reference>
<feature type="active site" description="Nucleophile" evidence="2">
    <location>
        <position position="43"/>
    </location>
</feature>